<dbReference type="SUPFAM" id="SSF54285">
    <property type="entry name" value="MoaD/ThiS"/>
    <property type="match status" value="1"/>
</dbReference>
<dbReference type="Proteomes" id="UP000184543">
    <property type="component" value="Unassembled WGS sequence"/>
</dbReference>
<keyword evidence="1" id="KW-0547">Nucleotide-binding</keyword>
<name>A0A1M6J317_9FLAO</name>
<evidence type="ECO:0000256" key="2">
    <source>
        <dbReference type="ARBA" id="ARBA00024200"/>
    </source>
</evidence>
<dbReference type="GO" id="GO:0006777">
    <property type="term" value="P:Mo-molybdopterin cofactor biosynthetic process"/>
    <property type="evidence" value="ECO:0007669"/>
    <property type="project" value="InterPro"/>
</dbReference>
<evidence type="ECO:0000313" key="4">
    <source>
        <dbReference type="EMBL" id="SHJ41104.1"/>
    </source>
</evidence>
<dbReference type="Pfam" id="PF02597">
    <property type="entry name" value="ThiS"/>
    <property type="match status" value="1"/>
</dbReference>
<dbReference type="PANTHER" id="PTHR33359:SF1">
    <property type="entry name" value="MOLYBDOPTERIN SYNTHASE SULFUR CARRIER SUBUNIT"/>
    <property type="match status" value="1"/>
</dbReference>
<accession>A0A1M6J317</accession>
<dbReference type="InterPro" id="IPR044672">
    <property type="entry name" value="MOCS2A"/>
</dbReference>
<dbReference type="OrthoDB" id="598356at2"/>
<evidence type="ECO:0000313" key="5">
    <source>
        <dbReference type="Proteomes" id="UP000184543"/>
    </source>
</evidence>
<dbReference type="InterPro" id="IPR016155">
    <property type="entry name" value="Mopterin_synth/thiamin_S_b"/>
</dbReference>
<gene>
    <name evidence="4" type="ORF">SAMN04488513_104224</name>
</gene>
<dbReference type="GO" id="GO:1990133">
    <property type="term" value="C:molybdopterin adenylyltransferase complex"/>
    <property type="evidence" value="ECO:0007669"/>
    <property type="project" value="TreeGrafter"/>
</dbReference>
<dbReference type="AlphaFoldDB" id="A0A1M6J317"/>
<dbReference type="PANTHER" id="PTHR33359">
    <property type="entry name" value="MOLYBDOPTERIN SYNTHASE SULFUR CARRIER SUBUNIT"/>
    <property type="match status" value="1"/>
</dbReference>
<sequence>MEVLLFGIAKDIVGKPSFRFEGEDAPPSSVSELKKRMKAAFPELERLSSLAVAVNSEYAEDGQSLKQGDEIALIPPVSGG</sequence>
<dbReference type="RefSeq" id="WP_072994253.1">
    <property type="nucleotide sequence ID" value="NZ_FQYU01000004.1"/>
</dbReference>
<dbReference type="InterPro" id="IPR003749">
    <property type="entry name" value="ThiS/MoaD-like"/>
</dbReference>
<proteinExistence type="inferred from homology"/>
<reference evidence="5" key="1">
    <citation type="submission" date="2016-11" db="EMBL/GenBank/DDBJ databases">
        <authorList>
            <person name="Varghese N."/>
            <person name="Submissions S."/>
        </authorList>
    </citation>
    <scope>NUCLEOTIDE SEQUENCE [LARGE SCALE GENOMIC DNA]</scope>
    <source>
        <strain evidence="5">DSM 19858</strain>
    </source>
</reference>
<protein>
    <recommendedName>
        <fullName evidence="3">Molybdopterin synthase sulfur carrier subunit</fullName>
    </recommendedName>
</protein>
<comment type="similarity">
    <text evidence="2">Belongs to the MoaD family.</text>
</comment>
<evidence type="ECO:0000256" key="3">
    <source>
        <dbReference type="ARBA" id="ARBA00024247"/>
    </source>
</evidence>
<dbReference type="CDD" id="cd00754">
    <property type="entry name" value="Ubl_MoaD"/>
    <property type="match status" value="1"/>
</dbReference>
<keyword evidence="5" id="KW-1185">Reference proteome</keyword>
<evidence type="ECO:0000256" key="1">
    <source>
        <dbReference type="ARBA" id="ARBA00022741"/>
    </source>
</evidence>
<dbReference type="GO" id="GO:0000166">
    <property type="term" value="F:nucleotide binding"/>
    <property type="evidence" value="ECO:0007669"/>
    <property type="project" value="UniProtKB-KW"/>
</dbReference>
<dbReference type="EMBL" id="FQYU01000004">
    <property type="protein sequence ID" value="SHJ41104.1"/>
    <property type="molecule type" value="Genomic_DNA"/>
</dbReference>
<organism evidence="4 5">
    <name type="scientific">Pseudozobellia thermophila</name>
    <dbReference type="NCBI Taxonomy" id="192903"/>
    <lineage>
        <taxon>Bacteria</taxon>
        <taxon>Pseudomonadati</taxon>
        <taxon>Bacteroidota</taxon>
        <taxon>Flavobacteriia</taxon>
        <taxon>Flavobacteriales</taxon>
        <taxon>Flavobacteriaceae</taxon>
        <taxon>Pseudozobellia</taxon>
    </lineage>
</organism>
<dbReference type="STRING" id="192903.SAMN04488513_104224"/>
<dbReference type="Gene3D" id="3.10.20.30">
    <property type="match status" value="1"/>
</dbReference>
<dbReference type="UniPathway" id="UPA00344"/>
<dbReference type="InterPro" id="IPR012675">
    <property type="entry name" value="Beta-grasp_dom_sf"/>
</dbReference>